<evidence type="ECO:0000313" key="2">
    <source>
        <dbReference type="Proteomes" id="UP000315471"/>
    </source>
</evidence>
<gene>
    <name evidence="1" type="ORF">Q31b_53110</name>
</gene>
<dbReference type="AlphaFoldDB" id="A0A5C6DGB1"/>
<name>A0A5C6DGB1_9BACT</name>
<accession>A0A5C6DGB1</accession>
<dbReference type="Proteomes" id="UP000315471">
    <property type="component" value="Unassembled WGS sequence"/>
</dbReference>
<sequence>MRMHRNILPTMILLLLNLGNANISNSQEEEIGKKGIVDSKDSVLLACSRPIAFTLWSTLIGATRLAPIFRPITRENHMRFTVLFCVSWLMVTFCGASLRAAEPKAVALSAIASLFIEHDIAAFKSFVNDDAIQGDFDPGSAIAKIDKQRPEKMKVIDLSQVIFFRALDIDRLAKLYPDDLWARVEKHIGEKQGVLVKLSLTGEMANRARAAGKDPNDIAMMTFVLNSQPEPKIVHIDDN</sequence>
<comment type="caution">
    <text evidence="1">The sequence shown here is derived from an EMBL/GenBank/DDBJ whole genome shotgun (WGS) entry which is preliminary data.</text>
</comment>
<proteinExistence type="predicted"/>
<organism evidence="1 2">
    <name type="scientific">Novipirellula aureliae</name>
    <dbReference type="NCBI Taxonomy" id="2527966"/>
    <lineage>
        <taxon>Bacteria</taxon>
        <taxon>Pseudomonadati</taxon>
        <taxon>Planctomycetota</taxon>
        <taxon>Planctomycetia</taxon>
        <taxon>Pirellulales</taxon>
        <taxon>Pirellulaceae</taxon>
        <taxon>Novipirellula</taxon>
    </lineage>
</organism>
<dbReference type="EMBL" id="SJPY01000010">
    <property type="protein sequence ID" value="TWU35215.1"/>
    <property type="molecule type" value="Genomic_DNA"/>
</dbReference>
<evidence type="ECO:0000313" key="1">
    <source>
        <dbReference type="EMBL" id="TWU35215.1"/>
    </source>
</evidence>
<protein>
    <submittedName>
        <fullName evidence="1">Uncharacterized protein</fullName>
    </submittedName>
</protein>
<keyword evidence="2" id="KW-1185">Reference proteome</keyword>
<reference evidence="1 2" key="1">
    <citation type="submission" date="2019-02" db="EMBL/GenBank/DDBJ databases">
        <title>Deep-cultivation of Planctomycetes and their phenomic and genomic characterization uncovers novel biology.</title>
        <authorList>
            <person name="Wiegand S."/>
            <person name="Jogler M."/>
            <person name="Boedeker C."/>
            <person name="Pinto D."/>
            <person name="Vollmers J."/>
            <person name="Rivas-Marin E."/>
            <person name="Kohn T."/>
            <person name="Peeters S.H."/>
            <person name="Heuer A."/>
            <person name="Rast P."/>
            <person name="Oberbeckmann S."/>
            <person name="Bunk B."/>
            <person name="Jeske O."/>
            <person name="Meyerdierks A."/>
            <person name="Storesund J.E."/>
            <person name="Kallscheuer N."/>
            <person name="Luecker S."/>
            <person name="Lage O.M."/>
            <person name="Pohl T."/>
            <person name="Merkel B.J."/>
            <person name="Hornburger P."/>
            <person name="Mueller R.-W."/>
            <person name="Bruemmer F."/>
            <person name="Labrenz M."/>
            <person name="Spormann A.M."/>
            <person name="Op Den Camp H."/>
            <person name="Overmann J."/>
            <person name="Amann R."/>
            <person name="Jetten M.S.M."/>
            <person name="Mascher T."/>
            <person name="Medema M.H."/>
            <person name="Devos D.P."/>
            <person name="Kaster A.-K."/>
            <person name="Ovreas L."/>
            <person name="Rohde M."/>
            <person name="Galperin M.Y."/>
            <person name="Jogler C."/>
        </authorList>
    </citation>
    <scope>NUCLEOTIDE SEQUENCE [LARGE SCALE GENOMIC DNA]</scope>
    <source>
        <strain evidence="1 2">Q31b</strain>
    </source>
</reference>